<reference evidence="1 2" key="1">
    <citation type="submission" date="2015-01" db="EMBL/GenBank/DDBJ databases">
        <title>Evolution of Trichinella species and genotypes.</title>
        <authorList>
            <person name="Korhonen P.K."/>
            <person name="Edoardo P."/>
            <person name="Giuseppe L.R."/>
            <person name="Gasser R.B."/>
        </authorList>
    </citation>
    <scope>NUCLEOTIDE SEQUENCE [LARGE SCALE GENOMIC DNA]</scope>
    <source>
        <strain evidence="1">ISS1029</strain>
    </source>
</reference>
<protein>
    <submittedName>
        <fullName evidence="1">Uncharacterized protein</fullName>
    </submittedName>
</protein>
<accession>A0A0V1GLY5</accession>
<dbReference type="EMBL" id="JYDP01000988">
    <property type="protein sequence ID" value="KRY99128.1"/>
    <property type="molecule type" value="Genomic_DNA"/>
</dbReference>
<evidence type="ECO:0000313" key="2">
    <source>
        <dbReference type="Proteomes" id="UP000055024"/>
    </source>
</evidence>
<organism evidence="1 2">
    <name type="scientific">Trichinella zimbabwensis</name>
    <dbReference type="NCBI Taxonomy" id="268475"/>
    <lineage>
        <taxon>Eukaryota</taxon>
        <taxon>Metazoa</taxon>
        <taxon>Ecdysozoa</taxon>
        <taxon>Nematoda</taxon>
        <taxon>Enoplea</taxon>
        <taxon>Dorylaimia</taxon>
        <taxon>Trichinellida</taxon>
        <taxon>Trichinellidae</taxon>
        <taxon>Trichinella</taxon>
    </lineage>
</organism>
<dbReference type="Proteomes" id="UP000055024">
    <property type="component" value="Unassembled WGS sequence"/>
</dbReference>
<keyword evidence="2" id="KW-1185">Reference proteome</keyword>
<comment type="caution">
    <text evidence="1">The sequence shown here is derived from an EMBL/GenBank/DDBJ whole genome shotgun (WGS) entry which is preliminary data.</text>
</comment>
<evidence type="ECO:0000313" key="1">
    <source>
        <dbReference type="EMBL" id="KRY99128.1"/>
    </source>
</evidence>
<gene>
    <name evidence="1" type="ORF">T11_1225</name>
</gene>
<dbReference type="AlphaFoldDB" id="A0A0V1GLY5"/>
<proteinExistence type="predicted"/>
<name>A0A0V1GLY5_9BILA</name>
<sequence>MNSPVSVMTNRALAADWRSFYVATFLFQMEQPLKVLKSAYQPAVEYEQADVSTNL</sequence>